<evidence type="ECO:0000313" key="2">
    <source>
        <dbReference type="EMBL" id="GHC01350.1"/>
    </source>
</evidence>
<dbReference type="EMBL" id="BMXG01000009">
    <property type="protein sequence ID" value="GHC01350.1"/>
    <property type="molecule type" value="Genomic_DNA"/>
</dbReference>
<feature type="signal peptide" evidence="1">
    <location>
        <begin position="1"/>
        <end position="16"/>
    </location>
</feature>
<keyword evidence="3" id="KW-1185">Reference proteome</keyword>
<evidence type="ECO:0000313" key="3">
    <source>
        <dbReference type="Proteomes" id="UP000642829"/>
    </source>
</evidence>
<accession>A0A8J3DC31</accession>
<dbReference type="Proteomes" id="UP000642829">
    <property type="component" value="Unassembled WGS sequence"/>
</dbReference>
<sequence>MAVACCVLLSPVVCSAVDVLVNPGFEGGTSNWPGISLETTEVYAGTQSGRINQTFYFKQIIQYIDCEPGQIVSFGGYVKCEDIVMGGAGIRVKFYDASDQEISTVGAGGVSGTTSYTSCDSGGVLVPVDTDYASLQLYVGKSTSTYGVAYFDELYFDIFAHKAVTVNSNGGFENGHSGWYKGHASLVTGADAYEGNNASAITHGTFWKQSWYEFSCDPAKEYALSFAAASDSATSSGLIQMRYYDSSGTQMSTDHFLTLTGTNPYTVYYADGIYPPSGATTARFYFAAAQPGTGMSYLDDVLITTDATGLVSPSFINQQLTSITPDAGFEGGVSDWNGGVIVETTAVAVGAQAGKFNGASFYKSYDHDLIPATEGKYYSLSVLASIDNIVVSPTMNIGFYAADGTTRLGGTSTIFDIEGTMPYRKFSSPYELAPTGTVYIKIGISMPKDNPSSKLFLDEVHVYESQNLPVRTVPTYQSVSVYVSREAQVSDEVAHIYYRAAGETIWNEAFEPVYDDTRGEYRGSVVGLEEDTDYEIQVVLEANGTVLEEAGSAVTTWSSTPPIAETITVASLYSSGQLLIEDLHGEPDGWIKITGTGSSDIDGGYAKNIAVLIKNSSYLILENIDIVGGRRHAVQVLMSDNIRLVNCEMSGWAREPNYQGGVYYYETLADKNAGKKKAINKDAAVHLYQSSRVTVERCYMHDPRAMANNWEGNKHPMGPSAIYVQNVSGTYAKIMKGNFVVRYNDMIGSDEIRWNDVIEGENNNSQYGSFYRDTDVYGNMLAFANDDGTEMDGGQMNTRYFGNRIESCFVGLSLAPCSVGPSYVYQNLLFNSGDDRDSCYAVVKLGGGPTYSKGKSFFFNNTINARGNGLTGVGFGDDGDTPRKLFLGMSRNNIIRCLTSHSNYDRPIADIVQDPWNSFDYDNLSSAGLSSAHVVYAATQAGYGGIAMEANGTLDDAPTFVNEAVGDFRLASGSAGIDDGLAMFNFADIYAGDNPDQGAIEYGDSSLFPIRPIAITADKYFVQLTGVAGGATTPVDVVLTTGALGGSLDYVIRMNDTVDWLSVTPATGTLSSSSTKTLTFTLLTAGLSSGDRLEATILVKLENGFSVPITVNATVP</sequence>
<reference evidence="2" key="1">
    <citation type="journal article" date="2014" name="Int. J. Syst. Evol. Microbiol.">
        <title>Complete genome sequence of Corynebacterium casei LMG S-19264T (=DSM 44701T), isolated from a smear-ripened cheese.</title>
        <authorList>
            <consortium name="US DOE Joint Genome Institute (JGI-PGF)"/>
            <person name="Walter F."/>
            <person name="Albersmeier A."/>
            <person name="Kalinowski J."/>
            <person name="Ruckert C."/>
        </authorList>
    </citation>
    <scope>NUCLEOTIDE SEQUENCE</scope>
    <source>
        <strain evidence="2">KCTC 12870</strain>
    </source>
</reference>
<reference evidence="2" key="2">
    <citation type="submission" date="2020-09" db="EMBL/GenBank/DDBJ databases">
        <authorList>
            <person name="Sun Q."/>
            <person name="Kim S."/>
        </authorList>
    </citation>
    <scope>NUCLEOTIDE SEQUENCE</scope>
    <source>
        <strain evidence="2">KCTC 12870</strain>
    </source>
</reference>
<dbReference type="SUPFAM" id="SSF49785">
    <property type="entry name" value="Galactose-binding domain-like"/>
    <property type="match status" value="1"/>
</dbReference>
<dbReference type="SUPFAM" id="SSF51126">
    <property type="entry name" value="Pectin lyase-like"/>
    <property type="match status" value="1"/>
</dbReference>
<dbReference type="AlphaFoldDB" id="A0A8J3DC31"/>
<dbReference type="Gene3D" id="2.60.120.260">
    <property type="entry name" value="Galactose-binding domain-like"/>
    <property type="match status" value="3"/>
</dbReference>
<comment type="caution">
    <text evidence="2">The sequence shown here is derived from an EMBL/GenBank/DDBJ whole genome shotgun (WGS) entry which is preliminary data.</text>
</comment>
<organism evidence="2 3">
    <name type="scientific">Cerasicoccus arenae</name>
    <dbReference type="NCBI Taxonomy" id="424488"/>
    <lineage>
        <taxon>Bacteria</taxon>
        <taxon>Pseudomonadati</taxon>
        <taxon>Verrucomicrobiota</taxon>
        <taxon>Opitutia</taxon>
        <taxon>Puniceicoccales</taxon>
        <taxon>Cerasicoccaceae</taxon>
        <taxon>Cerasicoccus</taxon>
    </lineage>
</organism>
<feature type="chain" id="PRO_5035289863" evidence="1">
    <location>
        <begin position="17"/>
        <end position="1116"/>
    </location>
</feature>
<dbReference type="InterPro" id="IPR008979">
    <property type="entry name" value="Galactose-bd-like_sf"/>
</dbReference>
<gene>
    <name evidence="2" type="ORF">GCM10007047_17260</name>
</gene>
<protein>
    <submittedName>
        <fullName evidence="2">Uncharacterized protein</fullName>
    </submittedName>
</protein>
<evidence type="ECO:0000256" key="1">
    <source>
        <dbReference type="SAM" id="SignalP"/>
    </source>
</evidence>
<proteinExistence type="predicted"/>
<dbReference type="InterPro" id="IPR011050">
    <property type="entry name" value="Pectin_lyase_fold/virulence"/>
</dbReference>
<keyword evidence="1" id="KW-0732">Signal</keyword>
<dbReference type="Gene3D" id="2.160.20.10">
    <property type="entry name" value="Single-stranded right-handed beta-helix, Pectin lyase-like"/>
    <property type="match status" value="1"/>
</dbReference>
<name>A0A8J3DC31_9BACT</name>
<dbReference type="InterPro" id="IPR012334">
    <property type="entry name" value="Pectin_lyas_fold"/>
</dbReference>